<protein>
    <submittedName>
        <fullName evidence="7">Uncharacterized protein</fullName>
    </submittedName>
</protein>
<comment type="similarity">
    <text evidence="1 6">Belongs to the eukaryotic initiation factor 4E family.</text>
</comment>
<dbReference type="EMBL" id="HACM01008614">
    <property type="protein sequence ID" value="CRZ09056.1"/>
    <property type="molecule type" value="Transcribed_RNA"/>
</dbReference>
<reference evidence="7" key="1">
    <citation type="submission" date="2015-04" db="EMBL/GenBank/DDBJ databases">
        <title>The genome sequence of the plant pathogenic Rhizarian Plasmodiophora brassicae reveals insights in its biotrophic life cycle and the origin of chitin synthesis.</title>
        <authorList>
            <person name="Schwelm A."/>
            <person name="Fogelqvist J."/>
            <person name="Knaust A."/>
            <person name="Julke S."/>
            <person name="Lilja T."/>
            <person name="Dhandapani V."/>
            <person name="Bonilla-Rosso G."/>
            <person name="Karlsson M."/>
            <person name="Shevchenko A."/>
            <person name="Choi S.R."/>
            <person name="Kim H.G."/>
            <person name="Park J.Y."/>
            <person name="Lim Y.P."/>
            <person name="Ludwig-Muller J."/>
            <person name="Dixelius C."/>
        </authorList>
    </citation>
    <scope>NUCLEOTIDE SEQUENCE</scope>
    <source>
        <tissue evidence="7">Potato root galls</tissue>
    </source>
</reference>
<evidence type="ECO:0000256" key="4">
    <source>
        <dbReference type="ARBA" id="ARBA00022884"/>
    </source>
</evidence>
<evidence type="ECO:0000256" key="6">
    <source>
        <dbReference type="RuleBase" id="RU004374"/>
    </source>
</evidence>
<dbReference type="SUPFAM" id="SSF55418">
    <property type="entry name" value="eIF4e-like"/>
    <property type="match status" value="1"/>
</dbReference>
<keyword evidence="5 6" id="KW-0648">Protein biosynthesis</keyword>
<evidence type="ECO:0000256" key="3">
    <source>
        <dbReference type="ARBA" id="ARBA00022845"/>
    </source>
</evidence>
<keyword evidence="2 6" id="KW-0396">Initiation factor</keyword>
<evidence type="ECO:0000256" key="1">
    <source>
        <dbReference type="ARBA" id="ARBA00009860"/>
    </source>
</evidence>
<proteinExistence type="inferred from homology"/>
<dbReference type="InterPro" id="IPR023398">
    <property type="entry name" value="TIF_eIF4e-like"/>
</dbReference>
<dbReference type="AlphaFoldDB" id="A0A0H5R586"/>
<name>A0A0H5R586_9EUKA</name>
<evidence type="ECO:0000313" key="7">
    <source>
        <dbReference type="EMBL" id="CRZ09056.1"/>
    </source>
</evidence>
<dbReference type="InterPro" id="IPR001040">
    <property type="entry name" value="TIF_eIF_4E"/>
</dbReference>
<dbReference type="GO" id="GO:0016281">
    <property type="term" value="C:eukaryotic translation initiation factor 4F complex"/>
    <property type="evidence" value="ECO:0007669"/>
    <property type="project" value="TreeGrafter"/>
</dbReference>
<evidence type="ECO:0000256" key="5">
    <source>
        <dbReference type="ARBA" id="ARBA00022917"/>
    </source>
</evidence>
<dbReference type="PANTHER" id="PTHR11960">
    <property type="entry name" value="EUKARYOTIC TRANSLATION INITIATION FACTOR 4E RELATED"/>
    <property type="match status" value="1"/>
</dbReference>
<organism evidence="7">
    <name type="scientific">Spongospora subterranea</name>
    <dbReference type="NCBI Taxonomy" id="70186"/>
    <lineage>
        <taxon>Eukaryota</taxon>
        <taxon>Sar</taxon>
        <taxon>Rhizaria</taxon>
        <taxon>Endomyxa</taxon>
        <taxon>Phytomyxea</taxon>
        <taxon>Plasmodiophorida</taxon>
        <taxon>Plasmodiophoridae</taxon>
        <taxon>Spongospora</taxon>
    </lineage>
</organism>
<dbReference type="GO" id="GO:0000340">
    <property type="term" value="F:RNA 7-methylguanosine cap binding"/>
    <property type="evidence" value="ECO:0007669"/>
    <property type="project" value="TreeGrafter"/>
</dbReference>
<accession>A0A0H5R586</accession>
<evidence type="ECO:0000256" key="2">
    <source>
        <dbReference type="ARBA" id="ARBA00022540"/>
    </source>
</evidence>
<dbReference type="GO" id="GO:0006417">
    <property type="term" value="P:regulation of translation"/>
    <property type="evidence" value="ECO:0007669"/>
    <property type="project" value="UniProtKB-KW"/>
</dbReference>
<dbReference type="Gene3D" id="3.30.760.10">
    <property type="entry name" value="RNA Cap, Translation Initiation Factor Eif4e"/>
    <property type="match status" value="1"/>
</dbReference>
<dbReference type="GO" id="GO:0003743">
    <property type="term" value="F:translation initiation factor activity"/>
    <property type="evidence" value="ECO:0007669"/>
    <property type="project" value="UniProtKB-KW"/>
</dbReference>
<keyword evidence="3" id="KW-0810">Translation regulation</keyword>
<dbReference type="PANTHER" id="PTHR11960:SF8">
    <property type="entry name" value="EUKARYOTIC TRANSLATION INITIATION FACTOR 4E1-RELATED"/>
    <property type="match status" value="1"/>
</dbReference>
<dbReference type="Pfam" id="PF01652">
    <property type="entry name" value="IF4E"/>
    <property type="match status" value="1"/>
</dbReference>
<sequence>MTSSCLVDVSDANDGITSQHLLMSKWTLWFDSPSGSKTQAAQWTSNIKEVFTFETVEDFWRLFNNVKVPSQIQVNSNYHLFRQGIQPAWEDPANAKGGRWKVEIKTPAEFDNLWRLMTAAIVGENFDHSEHVCGVVANPRKSFQRIGVWLKDAHDEEAIMSIGRALKAAVKHDATWDFEAHHKNAPTRSV</sequence>
<keyword evidence="4 6" id="KW-0694">RNA-binding</keyword>